<organism evidence="2 3">
    <name type="scientific">Escallonia herrerae</name>
    <dbReference type="NCBI Taxonomy" id="1293975"/>
    <lineage>
        <taxon>Eukaryota</taxon>
        <taxon>Viridiplantae</taxon>
        <taxon>Streptophyta</taxon>
        <taxon>Embryophyta</taxon>
        <taxon>Tracheophyta</taxon>
        <taxon>Spermatophyta</taxon>
        <taxon>Magnoliopsida</taxon>
        <taxon>eudicotyledons</taxon>
        <taxon>Gunneridae</taxon>
        <taxon>Pentapetalae</taxon>
        <taxon>asterids</taxon>
        <taxon>campanulids</taxon>
        <taxon>Escalloniales</taxon>
        <taxon>Escalloniaceae</taxon>
        <taxon>Escallonia</taxon>
    </lineage>
</organism>
<evidence type="ECO:0000259" key="1">
    <source>
        <dbReference type="Pfam" id="PF03478"/>
    </source>
</evidence>
<dbReference type="InterPro" id="IPR050942">
    <property type="entry name" value="F-box_BR-signaling"/>
</dbReference>
<gene>
    <name evidence="2" type="ORF">RJ639_001490</name>
</gene>
<feature type="domain" description="KIB1-4 beta-propeller" evidence="1">
    <location>
        <begin position="40"/>
        <end position="353"/>
    </location>
</feature>
<dbReference type="PANTHER" id="PTHR44259:SF15">
    <property type="entry name" value="F-BOX PROTEIN KIB2-RELATED"/>
    <property type="match status" value="1"/>
</dbReference>
<dbReference type="EMBL" id="JAVXUP010000030">
    <property type="protein sequence ID" value="KAK3041680.1"/>
    <property type="molecule type" value="Genomic_DNA"/>
</dbReference>
<comment type="caution">
    <text evidence="2">The sequence shown here is derived from an EMBL/GenBank/DDBJ whole genome shotgun (WGS) entry which is preliminary data.</text>
</comment>
<dbReference type="AlphaFoldDB" id="A0AA88XG20"/>
<name>A0AA88XG20_9ASTE</name>
<dbReference type="Pfam" id="PF03478">
    <property type="entry name" value="Beta-prop_KIB1-4"/>
    <property type="match status" value="1"/>
</dbReference>
<keyword evidence="3" id="KW-1185">Reference proteome</keyword>
<dbReference type="PANTHER" id="PTHR44259">
    <property type="entry name" value="OS07G0183000 PROTEIN-RELATED"/>
    <property type="match status" value="1"/>
</dbReference>
<dbReference type="Proteomes" id="UP001188597">
    <property type="component" value="Unassembled WGS sequence"/>
</dbReference>
<evidence type="ECO:0000313" key="2">
    <source>
        <dbReference type="EMBL" id="KAK3041680.1"/>
    </source>
</evidence>
<evidence type="ECO:0000313" key="3">
    <source>
        <dbReference type="Proteomes" id="UP001188597"/>
    </source>
</evidence>
<protein>
    <recommendedName>
        <fullName evidence="1">KIB1-4 beta-propeller domain-containing protein</fullName>
    </recommendedName>
</protein>
<dbReference type="InterPro" id="IPR005174">
    <property type="entry name" value="KIB1-4_b-propeller"/>
</dbReference>
<accession>A0AA88XG20</accession>
<reference evidence="2" key="1">
    <citation type="submission" date="2022-12" db="EMBL/GenBank/DDBJ databases">
        <title>Draft genome assemblies for two species of Escallonia (Escalloniales).</title>
        <authorList>
            <person name="Chanderbali A."/>
            <person name="Dervinis C."/>
            <person name="Anghel I."/>
            <person name="Soltis D."/>
            <person name="Soltis P."/>
            <person name="Zapata F."/>
        </authorList>
    </citation>
    <scope>NUCLEOTIDE SEQUENCE</scope>
    <source>
        <strain evidence="2">UCBG64.0493</strain>
        <tissue evidence="2">Leaf</tissue>
    </source>
</reference>
<sequence>MANNVQAPLMLVLPQVVEGEEGARNSNVPYFFGLQGKVIHIPKHIALELDSTVCVGSSQGWLLLLDEEANPKLFNPFLGSRVQLPPKETFPHIVSVSKKDESDDSQFMVTYEYRNSLVTKSMTVKELQQCLVSKAAFFTYGVIIIDGLESKLSFFKNGDDTWTELDHGGRHKPYSDIVCHDNKLLALSESSTIEIWDFNASNFPRKVVNIIQASFPRSTFDTWKSSRGLYSSRFYLVESAGDVLLAAKFVGEFVRHDGVPVCEADLLTDEDTQPLVCPYKTLWFQVYRLNIDENGWEEVADLGGRSLFLGGNQSVSLSAEEFSCEANSIYFTDDYWERMNGDYLYGGHDLGMFSLESRSITRFYPCDSGRIEPPPVWKQNAMATDWLIDPRQILFSAYVASVEFAKSYREAGGLRNSRDAYRLCSPSIEKSPFRILSPKPIPNGAKRSFSAGTLAPPVTGVHQLLALHLHRAVDGKKARNKGNLNSREHLGRCLLENVLALRFGDDTNKEAYDTSYHRTCHTST</sequence>
<proteinExistence type="predicted"/>